<keyword evidence="2" id="KW-1185">Reference proteome</keyword>
<dbReference type="PANTHER" id="PTHR43657:SF1">
    <property type="entry name" value="ALTERED INHERITANCE OF MITOCHONDRIA PROTEIN 24, MITOCHONDRIAL"/>
    <property type="match status" value="1"/>
</dbReference>
<dbReference type="InterPro" id="IPR036983">
    <property type="entry name" value="AIM24_sf"/>
</dbReference>
<name>A0A226C0H3_9FIRM</name>
<dbReference type="Gene3D" id="3.60.160.10">
    <property type="entry name" value="Mitochondrial biogenesis AIM24"/>
    <property type="match status" value="1"/>
</dbReference>
<evidence type="ECO:0000313" key="1">
    <source>
        <dbReference type="EMBL" id="OWZ84671.1"/>
    </source>
</evidence>
<sequence length="229" mass="24966">MSNLEYRILGSVMPMLELKLQKDQKVYSQSGAMQWMDANIKMDTGMQGGMFGALKRKVSGEDMFLTHFSGLEDKATVAFGHTYPGSIIPLDISKGSMICQRRSFLCATEDVDYGVYLQKKLSTGFFGGEGFIMQKLSGSGTAFIEIDGECVEKELASGETIRVETGSVGAFQESVTMKIERVKGIKNMFLGGEGLFLTSLTGPGKVWLQTMPIQSLSGELSGYLPINNS</sequence>
<gene>
    <name evidence="1" type="ORF">CDO51_02605</name>
</gene>
<dbReference type="OrthoDB" id="9779518at2"/>
<dbReference type="InterPro" id="IPR002838">
    <property type="entry name" value="AIM24"/>
</dbReference>
<reference evidence="1 2" key="1">
    <citation type="submission" date="2017-06" db="EMBL/GenBank/DDBJ databases">
        <title>Draft Genome Sequence of Natranaerobius trueperi halophilic, alkalithermophilic bacteria from soda lakes.</title>
        <authorList>
            <person name="Zhao B."/>
        </authorList>
    </citation>
    <scope>NUCLEOTIDE SEQUENCE [LARGE SCALE GENOMIC DNA]</scope>
    <source>
        <strain evidence="1 2">DSM 18760</strain>
    </source>
</reference>
<dbReference type="RefSeq" id="WP_089022741.1">
    <property type="nucleotide sequence ID" value="NZ_NIQC01000003.1"/>
</dbReference>
<dbReference type="Pfam" id="PF01987">
    <property type="entry name" value="AIM24"/>
    <property type="match status" value="1"/>
</dbReference>
<proteinExistence type="predicted"/>
<organism evidence="1 2">
    <name type="scientific">Natranaerobius trueperi</name>
    <dbReference type="NCBI Taxonomy" id="759412"/>
    <lineage>
        <taxon>Bacteria</taxon>
        <taxon>Bacillati</taxon>
        <taxon>Bacillota</taxon>
        <taxon>Clostridia</taxon>
        <taxon>Natranaerobiales</taxon>
        <taxon>Natranaerobiaceae</taxon>
        <taxon>Natranaerobius</taxon>
    </lineage>
</organism>
<dbReference type="NCBIfam" id="TIGR00266">
    <property type="entry name" value="TIGR00266 family protein"/>
    <property type="match status" value="1"/>
</dbReference>
<accession>A0A226C0H3</accession>
<dbReference type="SUPFAM" id="SSF51219">
    <property type="entry name" value="TRAP-like"/>
    <property type="match status" value="1"/>
</dbReference>
<dbReference type="InterPro" id="IPR016031">
    <property type="entry name" value="Trp_RNA-bd_attenuator-like_dom"/>
</dbReference>
<dbReference type="PANTHER" id="PTHR43657">
    <property type="entry name" value="TRYPTOPHAN RNA-BINDING ATTENUATOR PROTEIN-LIKE PROTEIN"/>
    <property type="match status" value="1"/>
</dbReference>
<comment type="caution">
    <text evidence="1">The sequence shown here is derived from an EMBL/GenBank/DDBJ whole genome shotgun (WGS) entry which is preliminary data.</text>
</comment>
<dbReference type="AlphaFoldDB" id="A0A226C0H3"/>
<dbReference type="EMBL" id="NIQC01000003">
    <property type="protein sequence ID" value="OWZ84671.1"/>
    <property type="molecule type" value="Genomic_DNA"/>
</dbReference>
<dbReference type="Proteomes" id="UP000214588">
    <property type="component" value="Unassembled WGS sequence"/>
</dbReference>
<evidence type="ECO:0000313" key="2">
    <source>
        <dbReference type="Proteomes" id="UP000214588"/>
    </source>
</evidence>
<protein>
    <submittedName>
        <fullName evidence="1">TIGR00266 family protein</fullName>
    </submittedName>
</protein>